<dbReference type="GO" id="GO:0006284">
    <property type="term" value="P:base-excision repair"/>
    <property type="evidence" value="ECO:0007669"/>
    <property type="project" value="InterPro"/>
</dbReference>
<evidence type="ECO:0000256" key="1">
    <source>
        <dbReference type="ARBA" id="ARBA00022485"/>
    </source>
</evidence>
<dbReference type="CDD" id="cd00056">
    <property type="entry name" value="ENDO3c"/>
    <property type="match status" value="1"/>
</dbReference>
<evidence type="ECO:0000313" key="7">
    <source>
        <dbReference type="Proteomes" id="UP000044616"/>
    </source>
</evidence>
<organism evidence="6 7">
    <name type="scientific">Staphylococcus schweitzeri</name>
    <dbReference type="NCBI Taxonomy" id="1654388"/>
    <lineage>
        <taxon>Bacteria</taxon>
        <taxon>Bacillati</taxon>
        <taxon>Bacillota</taxon>
        <taxon>Bacilli</taxon>
        <taxon>Bacillales</taxon>
        <taxon>Staphylococcaceae</taxon>
        <taxon>Staphylococcus</taxon>
    </lineage>
</organism>
<feature type="domain" description="HhH-GPD" evidence="5">
    <location>
        <begin position="35"/>
        <end position="192"/>
    </location>
</feature>
<dbReference type="Proteomes" id="UP000044616">
    <property type="component" value="Unassembled WGS sequence"/>
</dbReference>
<keyword evidence="3" id="KW-0408">Iron</keyword>
<dbReference type="GO" id="GO:0046872">
    <property type="term" value="F:metal ion binding"/>
    <property type="evidence" value="ECO:0007669"/>
    <property type="project" value="UniProtKB-KW"/>
</dbReference>
<evidence type="ECO:0000256" key="3">
    <source>
        <dbReference type="ARBA" id="ARBA00023004"/>
    </source>
</evidence>
<dbReference type="InterPro" id="IPR011257">
    <property type="entry name" value="DNA_glycosylase"/>
</dbReference>
<dbReference type="PANTHER" id="PTHR10359">
    <property type="entry name" value="A/G-SPECIFIC ADENINE GLYCOSYLASE/ENDONUCLEASE III"/>
    <property type="match status" value="1"/>
</dbReference>
<protein>
    <submittedName>
        <fullName evidence="6">Endonuclease III domain protein</fullName>
    </submittedName>
</protein>
<reference evidence="6 7" key="1">
    <citation type="submission" date="2014-05" db="EMBL/GenBank/DDBJ databases">
        <authorList>
            <person name="Aslett A.Martin."/>
            <person name="De Silva Nishadi"/>
        </authorList>
    </citation>
    <scope>NUCLEOTIDE SEQUENCE [LARGE SCALE GENOMIC DNA]</scope>
</reference>
<dbReference type="RefSeq" id="WP_047530239.1">
    <property type="nucleotide sequence ID" value="NZ_CCEH01000007.1"/>
</dbReference>
<keyword evidence="4" id="KW-0411">Iron-sulfur</keyword>
<dbReference type="SMART" id="SM00478">
    <property type="entry name" value="ENDO3c"/>
    <property type="match status" value="1"/>
</dbReference>
<dbReference type="PANTHER" id="PTHR10359:SF19">
    <property type="entry name" value="DNA REPAIR GLYCOSYLASE MJ1434-RELATED"/>
    <property type="match status" value="1"/>
</dbReference>
<dbReference type="GO" id="GO:0004519">
    <property type="term" value="F:endonuclease activity"/>
    <property type="evidence" value="ECO:0007669"/>
    <property type="project" value="UniProtKB-KW"/>
</dbReference>
<name>A0A077UHQ2_9STAP</name>
<dbReference type="AlphaFoldDB" id="A0A077UHQ2"/>
<dbReference type="Pfam" id="PF00730">
    <property type="entry name" value="HhH-GPD"/>
    <property type="match status" value="1"/>
</dbReference>
<sequence length="211" mass="25295">MLRTDELYKLLYRHMGPQNWWPADNDIEMMLGAILVQNTRWRNAEIALNQIKEQTQFNPKHILELHIETLQTLIRSSGFYKSKSFTIKTLLTWLSRHHFNYQEINERYKGKLRSELLSLKGIGSETADVLLVYIFGRIEFIPDSYTRKIYDKLGYENTKSYNQFKKAVTLPNHFTNQDAKEFHALLDVFGKYYFRDKDIKNYDFLEPYFKN</sequence>
<dbReference type="InterPro" id="IPR003265">
    <property type="entry name" value="HhH-GPD_domain"/>
</dbReference>
<keyword evidence="6" id="KW-0540">Nuclease</keyword>
<dbReference type="PIRSF" id="PIRSF001435">
    <property type="entry name" value="Nth"/>
    <property type="match status" value="1"/>
</dbReference>
<dbReference type="EMBL" id="CCEH01000007">
    <property type="protein sequence ID" value="CDR27974.1"/>
    <property type="molecule type" value="Genomic_DNA"/>
</dbReference>
<keyword evidence="1" id="KW-0004">4Fe-4S</keyword>
<dbReference type="SUPFAM" id="SSF48150">
    <property type="entry name" value="DNA-glycosylase"/>
    <property type="match status" value="1"/>
</dbReference>
<keyword evidence="2" id="KW-0479">Metal-binding</keyword>
<evidence type="ECO:0000256" key="2">
    <source>
        <dbReference type="ARBA" id="ARBA00022723"/>
    </source>
</evidence>
<dbReference type="GO" id="GO:0051539">
    <property type="term" value="F:4 iron, 4 sulfur cluster binding"/>
    <property type="evidence" value="ECO:0007669"/>
    <property type="project" value="UniProtKB-KW"/>
</dbReference>
<evidence type="ECO:0000313" key="6">
    <source>
        <dbReference type="EMBL" id="CDR27974.1"/>
    </source>
</evidence>
<dbReference type="Gene3D" id="1.10.340.30">
    <property type="entry name" value="Hypothetical protein, domain 2"/>
    <property type="match status" value="1"/>
</dbReference>
<keyword evidence="6" id="KW-0255">Endonuclease</keyword>
<evidence type="ECO:0000256" key="4">
    <source>
        <dbReference type="ARBA" id="ARBA00023014"/>
    </source>
</evidence>
<gene>
    <name evidence="6" type="ORF">ERS140147_01092</name>
</gene>
<evidence type="ECO:0000259" key="5">
    <source>
        <dbReference type="SMART" id="SM00478"/>
    </source>
</evidence>
<proteinExistence type="predicted"/>
<accession>A0A077UHQ2</accession>
<keyword evidence="6" id="KW-0378">Hydrolase</keyword>